<keyword evidence="5" id="KW-1185">Reference proteome</keyword>
<keyword evidence="3" id="KW-1133">Transmembrane helix</keyword>
<evidence type="ECO:0000256" key="3">
    <source>
        <dbReference type="SAM" id="Phobius"/>
    </source>
</evidence>
<dbReference type="RefSeq" id="WP_395438146.1">
    <property type="nucleotide sequence ID" value="NZ_JBAWKC010000002.1"/>
</dbReference>
<sequence>MRFRKLISELNRRNVFKAIIAYLAVAWVIIQIASIILPIFDAPDYSLKVLFYILSAGLFLWIGFSWVYDLTSEGFKKTEDIVNNEEVARLTNRRLNKVIVGALFLAVLLLISISFWAGSRWNESLLNYDAKKVAVIPFIDNTEDQEDYFKTGMTQALIDELSKVDQLTVINQRSTKVLTAGFDDKNSLISSVIKGIDYFVKGNIKRELNMINVHIALREYIDTEAVWQKSYSKDFSEVRVLWANVASDLASQLGIVVKPEDAVLWSGLRPVKPEAYELYLKGKHYMNKSTPAEWDRGLVYLQEALDSNPADAYTWAWLAEAYVTLGHSPSPPPDVFPKALAAAQRAIQLDSTLALGWAALSHYHTYFGKDWALAEYAFERANTLNPNLAYNHYHRAWYLALFGRMNEAIEEHILAMELDPFTANQTAWLGELYRWVGLYEEGINQTEKASLMEDDLNYALGMFVRGRIFIDQGKVKEGLELLRQSSEINPGWKYVGYGPALIENAYTEEGRAVLIELEGKPLNDYRALCIGIMYAQLGDYDKAFEAWNYKQKHAWFPWIRVMFLPDEIRKDPRFLKIIRDMNLPDPAPLVFHSG</sequence>
<evidence type="ECO:0000256" key="1">
    <source>
        <dbReference type="ARBA" id="ARBA00022737"/>
    </source>
</evidence>
<keyword evidence="2" id="KW-0802">TPR repeat</keyword>
<proteinExistence type="predicted"/>
<keyword evidence="3" id="KW-0812">Transmembrane</keyword>
<keyword evidence="3" id="KW-0472">Membrane</keyword>
<dbReference type="PANTHER" id="PTHR44858">
    <property type="entry name" value="TETRATRICOPEPTIDE REPEAT PROTEIN 6"/>
    <property type="match status" value="1"/>
</dbReference>
<dbReference type="InterPro" id="IPR050498">
    <property type="entry name" value="Ycf3"/>
</dbReference>
<organism evidence="4 5">
    <name type="scientific">Gaetbulibacter aquiaggeris</name>
    <dbReference type="NCBI Taxonomy" id="1735373"/>
    <lineage>
        <taxon>Bacteria</taxon>
        <taxon>Pseudomonadati</taxon>
        <taxon>Bacteroidota</taxon>
        <taxon>Flavobacteriia</taxon>
        <taxon>Flavobacteriales</taxon>
        <taxon>Flavobacteriaceae</taxon>
        <taxon>Gaetbulibacter</taxon>
    </lineage>
</organism>
<reference evidence="4 5" key="1">
    <citation type="submission" date="2024-02" db="EMBL/GenBank/DDBJ databases">
        <title>A Gaetbulibacter species isolated from tidal flats and genomic insights of their niches.</title>
        <authorList>
            <person name="Ye Y."/>
        </authorList>
    </citation>
    <scope>NUCLEOTIDE SEQUENCE [LARGE SCALE GENOMIC DNA]</scope>
    <source>
        <strain evidence="4 5">KEM-8</strain>
    </source>
</reference>
<comment type="caution">
    <text evidence="4">The sequence shown here is derived from an EMBL/GenBank/DDBJ whole genome shotgun (WGS) entry which is preliminary data.</text>
</comment>
<dbReference type="Proteomes" id="UP001610104">
    <property type="component" value="Unassembled WGS sequence"/>
</dbReference>
<protein>
    <recommendedName>
        <fullName evidence="6">Tetratricopeptide repeat protein</fullName>
    </recommendedName>
</protein>
<dbReference type="InterPro" id="IPR011990">
    <property type="entry name" value="TPR-like_helical_dom_sf"/>
</dbReference>
<gene>
    <name evidence="4" type="ORF">V8G56_09145</name>
</gene>
<evidence type="ECO:0000313" key="4">
    <source>
        <dbReference type="EMBL" id="MFH6768900.1"/>
    </source>
</evidence>
<feature type="transmembrane region" description="Helical" evidence="3">
    <location>
        <begin position="49"/>
        <end position="68"/>
    </location>
</feature>
<dbReference type="PANTHER" id="PTHR44858:SF1">
    <property type="entry name" value="UDP-N-ACETYLGLUCOSAMINE--PEPTIDE N-ACETYLGLUCOSAMINYLTRANSFERASE SPINDLY-RELATED"/>
    <property type="match status" value="1"/>
</dbReference>
<evidence type="ECO:0000313" key="5">
    <source>
        <dbReference type="Proteomes" id="UP001610104"/>
    </source>
</evidence>
<feature type="transmembrane region" description="Helical" evidence="3">
    <location>
        <begin position="20"/>
        <end position="37"/>
    </location>
</feature>
<dbReference type="Gene3D" id="1.25.40.10">
    <property type="entry name" value="Tetratricopeptide repeat domain"/>
    <property type="match status" value="1"/>
</dbReference>
<evidence type="ECO:0008006" key="6">
    <source>
        <dbReference type="Google" id="ProtNLM"/>
    </source>
</evidence>
<feature type="transmembrane region" description="Helical" evidence="3">
    <location>
        <begin position="98"/>
        <end position="117"/>
    </location>
</feature>
<accession>A0ABW7MQM7</accession>
<dbReference type="EMBL" id="JBAWKC010000002">
    <property type="protein sequence ID" value="MFH6768900.1"/>
    <property type="molecule type" value="Genomic_DNA"/>
</dbReference>
<dbReference type="SUPFAM" id="SSF48452">
    <property type="entry name" value="TPR-like"/>
    <property type="match status" value="2"/>
</dbReference>
<keyword evidence="1" id="KW-0677">Repeat</keyword>
<evidence type="ECO:0000256" key="2">
    <source>
        <dbReference type="ARBA" id="ARBA00022803"/>
    </source>
</evidence>
<name>A0ABW7MQM7_9FLAO</name>